<sequence>MHGNILDANSTNKLINQSVKDAVDDKFIESGYVTKDLLEAETSARTKGDEDLSAKIQAEQTRAEGKEKEVSDRLAIVDGDSNTEGSFRKAIADVIAAAPEDLDTLKEIADKLAGNDDLHTALNQAITEKADASALANEVTRATDAESGLQAAIATKADATALSNYVLTTALN</sequence>
<organism evidence="1">
    <name type="scientific">Podoviridae sp. ctG4L18</name>
    <dbReference type="NCBI Taxonomy" id="2825234"/>
    <lineage>
        <taxon>Viruses</taxon>
        <taxon>Duplodnaviria</taxon>
        <taxon>Heunggongvirae</taxon>
        <taxon>Uroviricota</taxon>
        <taxon>Caudoviricetes</taxon>
    </lineage>
</organism>
<evidence type="ECO:0000313" key="1">
    <source>
        <dbReference type="EMBL" id="DAF96341.1"/>
    </source>
</evidence>
<protein>
    <submittedName>
        <fullName evidence="1">Uncharacterized protein</fullName>
    </submittedName>
</protein>
<accession>A0A8S5UPC8</accession>
<proteinExistence type="predicted"/>
<name>A0A8S5UPC8_9CAUD</name>
<dbReference type="EMBL" id="BK016114">
    <property type="protein sequence ID" value="DAF96341.1"/>
    <property type="molecule type" value="Genomic_DNA"/>
</dbReference>
<reference evidence="1" key="1">
    <citation type="journal article" date="2021" name="Proc. Natl. Acad. Sci. U.S.A.">
        <title>A Catalog of Tens of Thousands of Viruses from Human Metagenomes Reveals Hidden Associations with Chronic Diseases.</title>
        <authorList>
            <person name="Tisza M.J."/>
            <person name="Buck C.B."/>
        </authorList>
    </citation>
    <scope>NUCLEOTIDE SEQUENCE</scope>
    <source>
        <strain evidence="1">CtG4L18</strain>
    </source>
</reference>